<keyword evidence="2" id="KW-0808">Transferase</keyword>
<dbReference type="OrthoDB" id="396512at2"/>
<dbReference type="Gene3D" id="3.90.550.10">
    <property type="entry name" value="Spore Coat Polysaccharide Biosynthesis Protein SpsA, Chain A"/>
    <property type="match status" value="1"/>
</dbReference>
<dbReference type="SUPFAM" id="SSF53448">
    <property type="entry name" value="Nucleotide-diphospho-sugar transferases"/>
    <property type="match status" value="1"/>
</dbReference>
<name>A0A516GQ80_9FLAO</name>
<dbReference type="Pfam" id="PF00535">
    <property type="entry name" value="Glycos_transf_2"/>
    <property type="match status" value="1"/>
</dbReference>
<dbReference type="AlphaFoldDB" id="A0A516GQ80"/>
<dbReference type="PANTHER" id="PTHR22916:SF3">
    <property type="entry name" value="UDP-GLCNAC:BETAGAL BETA-1,3-N-ACETYLGLUCOSAMINYLTRANSFERASE-LIKE PROTEIN 1"/>
    <property type="match status" value="1"/>
</dbReference>
<dbReference type="GO" id="GO:0016758">
    <property type="term" value="F:hexosyltransferase activity"/>
    <property type="evidence" value="ECO:0007669"/>
    <property type="project" value="UniProtKB-ARBA"/>
</dbReference>
<dbReference type="RefSeq" id="WP_143380586.1">
    <property type="nucleotide sequence ID" value="NZ_CP041637.1"/>
</dbReference>
<accession>A0A516GQ80</accession>
<dbReference type="InterPro" id="IPR001173">
    <property type="entry name" value="Glyco_trans_2-like"/>
</dbReference>
<dbReference type="KEGG" id="fop:FNB79_06740"/>
<feature type="domain" description="Glycosyltransferase 2-like" evidence="1">
    <location>
        <begin position="10"/>
        <end position="149"/>
    </location>
</feature>
<dbReference type="EMBL" id="CP041637">
    <property type="protein sequence ID" value="QDO93684.1"/>
    <property type="molecule type" value="Genomic_DNA"/>
</dbReference>
<evidence type="ECO:0000259" key="1">
    <source>
        <dbReference type="Pfam" id="PF00535"/>
    </source>
</evidence>
<sequence>MSLIEQPLVSICIPTYNGEEYLEEALYSAINQSYKNIEIVITDDQSKDRTVEIVNKIKSTTNIPIYLHIHKPEGIGENWNYSVRKSNGEYIKFLFQDDLLHETCVEKLLKPFLINKKMGLSFCRREILFNKDDIFNKNWVSRFKELHINWSKINYMQEGKTLLKDKGFLSEPRNKVGEPTCVLLKKEVFNTVGYFRKDLKQSLDYEYWYRVFKKFDVGFVDEELIAFRLHANQTTAKNSKIEISDYELYPKLVYKNLFWYLHPTLQKILFYKYNRLGKIYKKLRSYV</sequence>
<dbReference type="Proteomes" id="UP000319209">
    <property type="component" value="Chromosome"/>
</dbReference>
<gene>
    <name evidence="2" type="ORF">FNB79_06740</name>
</gene>
<protein>
    <submittedName>
        <fullName evidence="2">Glycosyltransferase</fullName>
    </submittedName>
</protein>
<evidence type="ECO:0000313" key="2">
    <source>
        <dbReference type="EMBL" id="QDO93684.1"/>
    </source>
</evidence>
<dbReference type="PANTHER" id="PTHR22916">
    <property type="entry name" value="GLYCOSYLTRANSFERASE"/>
    <property type="match status" value="1"/>
</dbReference>
<dbReference type="InterPro" id="IPR029044">
    <property type="entry name" value="Nucleotide-diphossugar_trans"/>
</dbReference>
<reference evidence="2 3" key="1">
    <citation type="submission" date="2019-07" db="EMBL/GenBank/DDBJ databases">
        <title>Genome sequencing for Formosa sp. PS13.</title>
        <authorList>
            <person name="Park S.-J."/>
        </authorList>
    </citation>
    <scope>NUCLEOTIDE SEQUENCE [LARGE SCALE GENOMIC DNA]</scope>
    <source>
        <strain evidence="2 3">PS13</strain>
    </source>
</reference>
<evidence type="ECO:0000313" key="3">
    <source>
        <dbReference type="Proteomes" id="UP000319209"/>
    </source>
</evidence>
<proteinExistence type="predicted"/>
<keyword evidence="3" id="KW-1185">Reference proteome</keyword>
<organism evidence="2 3">
    <name type="scientific">Formosa sediminum</name>
    <dbReference type="NCBI Taxonomy" id="2594004"/>
    <lineage>
        <taxon>Bacteria</taxon>
        <taxon>Pseudomonadati</taxon>
        <taxon>Bacteroidota</taxon>
        <taxon>Flavobacteriia</taxon>
        <taxon>Flavobacteriales</taxon>
        <taxon>Flavobacteriaceae</taxon>
        <taxon>Formosa</taxon>
    </lineage>
</organism>